<feature type="transmembrane region" description="Helical" evidence="1">
    <location>
        <begin position="52"/>
        <end position="72"/>
    </location>
</feature>
<gene>
    <name evidence="2" type="ORF">LNP07_03250</name>
</gene>
<sequence length="78" mass="9139">MMLVAILITPFKTFMKSQFVDLLTCFQRIFPGYYLINVTAKILQNTSFSLDLIWFVITMMLTSVPFILTVWIKLIKKV</sequence>
<evidence type="ECO:0008006" key="4">
    <source>
        <dbReference type="Google" id="ProtNLM"/>
    </source>
</evidence>
<proteinExistence type="predicted"/>
<evidence type="ECO:0000313" key="2">
    <source>
        <dbReference type="EMBL" id="MCK8624525.1"/>
    </source>
</evidence>
<keyword evidence="1" id="KW-1133">Transmembrane helix</keyword>
<evidence type="ECO:0000256" key="1">
    <source>
        <dbReference type="SAM" id="Phobius"/>
    </source>
</evidence>
<dbReference type="Proteomes" id="UP001522905">
    <property type="component" value="Unassembled WGS sequence"/>
</dbReference>
<reference evidence="2 3" key="1">
    <citation type="submission" date="2021-11" db="EMBL/GenBank/DDBJ databases">
        <title>Comparative genomics of bee honey and flower isolates.</title>
        <authorList>
            <person name="Bechtner J.D."/>
            <person name="Gallus M.K."/>
            <person name="Ehrmann M."/>
        </authorList>
    </citation>
    <scope>NUCLEOTIDE SEQUENCE [LARGE SCALE GENOMIC DNA]</scope>
    <source>
        <strain evidence="2 3">M161</strain>
    </source>
</reference>
<dbReference type="RefSeq" id="WP_248601583.1">
    <property type="nucleotide sequence ID" value="NZ_JAJIAO010000002.1"/>
</dbReference>
<keyword evidence="1" id="KW-0812">Transmembrane</keyword>
<dbReference type="EMBL" id="JAJIAO010000002">
    <property type="protein sequence ID" value="MCK8624525.1"/>
    <property type="molecule type" value="Genomic_DNA"/>
</dbReference>
<protein>
    <recommendedName>
        <fullName evidence="4">ABC transporter permease</fullName>
    </recommendedName>
</protein>
<keyword evidence="3" id="KW-1185">Reference proteome</keyword>
<organism evidence="2 3">
    <name type="scientific">Apilactobacillus xinyiensis</name>
    <dbReference type="NCBI Taxonomy" id="2841032"/>
    <lineage>
        <taxon>Bacteria</taxon>
        <taxon>Bacillati</taxon>
        <taxon>Bacillota</taxon>
        <taxon>Bacilli</taxon>
        <taxon>Lactobacillales</taxon>
        <taxon>Lactobacillaceae</taxon>
        <taxon>Apilactobacillus</taxon>
    </lineage>
</organism>
<evidence type="ECO:0000313" key="3">
    <source>
        <dbReference type="Proteomes" id="UP001522905"/>
    </source>
</evidence>
<keyword evidence="1" id="KW-0472">Membrane</keyword>
<comment type="caution">
    <text evidence="2">The sequence shown here is derived from an EMBL/GenBank/DDBJ whole genome shotgun (WGS) entry which is preliminary data.</text>
</comment>
<accession>A0ABT0I1C8</accession>
<name>A0ABT0I1C8_9LACO</name>